<dbReference type="Pfam" id="PF13181">
    <property type="entry name" value="TPR_8"/>
    <property type="match status" value="1"/>
</dbReference>
<evidence type="ECO:0000313" key="3">
    <source>
        <dbReference type="Proteomes" id="UP000428803"/>
    </source>
</evidence>
<feature type="repeat" description="TPR" evidence="1">
    <location>
        <begin position="206"/>
        <end position="239"/>
    </location>
</feature>
<keyword evidence="3" id="KW-1185">Reference proteome</keyword>
<dbReference type="EMBL" id="CP035733">
    <property type="protein sequence ID" value="QGY81962.1"/>
    <property type="molecule type" value="Genomic_DNA"/>
</dbReference>
<dbReference type="SMART" id="SM00028">
    <property type="entry name" value="TPR"/>
    <property type="match status" value="2"/>
</dbReference>
<name>A0A6I6LIB3_9SPHN</name>
<reference evidence="3" key="1">
    <citation type="submission" date="2019-01" db="EMBL/GenBank/DDBJ databases">
        <title>Sphingorhabdus lacus sp.nov., isolated from an oligotrophic freshwater lake.</title>
        <authorList>
            <person name="Park M."/>
        </authorList>
    </citation>
    <scope>NUCLEOTIDE SEQUENCE [LARGE SCALE GENOMIC DNA]</scope>
    <source>
        <strain evidence="3">IMCC1753</strain>
    </source>
</reference>
<dbReference type="InterPro" id="IPR011990">
    <property type="entry name" value="TPR-like_helical_dom_sf"/>
</dbReference>
<dbReference type="Proteomes" id="UP000428803">
    <property type="component" value="Chromosome"/>
</dbReference>
<organism evidence="2 3">
    <name type="scientific">Sphingorhabdus lacus</name>
    <dbReference type="NCBI Taxonomy" id="392610"/>
    <lineage>
        <taxon>Bacteria</taxon>
        <taxon>Pseudomonadati</taxon>
        <taxon>Pseudomonadota</taxon>
        <taxon>Alphaproteobacteria</taxon>
        <taxon>Sphingomonadales</taxon>
        <taxon>Sphingomonadaceae</taxon>
        <taxon>Sphingorhabdus</taxon>
    </lineage>
</organism>
<dbReference type="InterPro" id="IPR019734">
    <property type="entry name" value="TPR_rpt"/>
</dbReference>
<keyword evidence="1" id="KW-0802">TPR repeat</keyword>
<evidence type="ECO:0000313" key="2">
    <source>
        <dbReference type="EMBL" id="QGY81962.1"/>
    </source>
</evidence>
<gene>
    <name evidence="2" type="ORF">EUU25_15880</name>
</gene>
<dbReference type="KEGG" id="slaa:EUU25_15880"/>
<dbReference type="SUPFAM" id="SSF48452">
    <property type="entry name" value="TPR-like"/>
    <property type="match status" value="1"/>
</dbReference>
<protein>
    <submittedName>
        <fullName evidence="2">Tetratricopeptide repeat protein</fullName>
    </submittedName>
</protein>
<dbReference type="Pfam" id="PF13424">
    <property type="entry name" value="TPR_12"/>
    <property type="match status" value="1"/>
</dbReference>
<dbReference type="AlphaFoldDB" id="A0A6I6LIB3"/>
<dbReference type="Gene3D" id="1.25.40.10">
    <property type="entry name" value="Tetratricopeptide repeat domain"/>
    <property type="match status" value="1"/>
</dbReference>
<evidence type="ECO:0000256" key="1">
    <source>
        <dbReference type="PROSITE-ProRule" id="PRU00339"/>
    </source>
</evidence>
<proteinExistence type="predicted"/>
<dbReference type="PROSITE" id="PS50005">
    <property type="entry name" value="TPR"/>
    <property type="match status" value="1"/>
</dbReference>
<accession>A0A6I6LIB3</accession>
<sequence length="255" mass="28672">MISCQDRRFVIVARQRQAMFRFHGGSTMRLLLIISLVAMSVAGNVARATAAADMDEWQTQVEKAHDALLDTKPEEAVRIVDPIIAAFDAQNTDNTKDYFCAEGPVQTLLLAGQGAANKRNTIIMHGALCNALFIKGFALIDLNRSAEAGAYLERAAAMAPLEAHYANEYAEWHKSRRNWQKSFDLFEKARDAAAYAPEKYRPEFEARSLRGMGFTKIELGDLDLAEKYFRDSLKLVPKHQGALQELDYIKTLRKK</sequence>